<dbReference type="InterPro" id="IPR045170">
    <property type="entry name" value="MTOX"/>
</dbReference>
<sequence length="420" mass="46214">MKSSLPFSRRAMLAGMAGAAGVSVLTQSGAAAQSGGARPEVIVIGAGVFGAWTAWHLLKSGKRVLLVDAWGPAHARASSGGESRMTRTAYGRDDVYSRFAWESLEDWRWLSERAALPVFHPIGVLFFFPRIEPYVTQSIEVHRQLRIPLETLDRPALQKRFPQFEWQGVEVALYEPDRGALMARRAVQTLVKEFVAAGGEYKQVAIQPPRAESTLTGIVTSTGETLRASQYVFACGPWLPKLFPELLGGRIVPTRQEVFFFATGPGDVSFSPSHLPGWADFNEGDIYYGFPDLESRGFKIAHDQHGDEMDPDVGDRTPSAEGLRDVRAFMQRRIPALASRPLSEARVCQYENSSNGDLLIDRHPSWENAWLVGAGSGHGFKHGPAVGRYAAAIVTGSAGVKVEPRFSLRTKSVRQQREVH</sequence>
<evidence type="ECO:0000256" key="4">
    <source>
        <dbReference type="ARBA" id="ARBA00023002"/>
    </source>
</evidence>
<name>A0A841HKF9_9GAMM</name>
<dbReference type="PANTHER" id="PTHR10961">
    <property type="entry name" value="PEROXISOMAL SARCOSINE OXIDASE"/>
    <property type="match status" value="1"/>
</dbReference>
<keyword evidence="5" id="KW-0732">Signal</keyword>
<gene>
    <name evidence="7" type="ORF">HNQ60_002572</name>
</gene>
<keyword evidence="4" id="KW-0560">Oxidoreductase</keyword>
<keyword evidence="2" id="KW-0285">Flavoprotein</keyword>
<dbReference type="GO" id="GO:0008115">
    <property type="term" value="F:sarcosine oxidase activity"/>
    <property type="evidence" value="ECO:0007669"/>
    <property type="project" value="TreeGrafter"/>
</dbReference>
<keyword evidence="3" id="KW-0274">FAD</keyword>
<evidence type="ECO:0000256" key="1">
    <source>
        <dbReference type="ARBA" id="ARBA00001974"/>
    </source>
</evidence>
<feature type="chain" id="PRO_5032327211" evidence="5">
    <location>
        <begin position="20"/>
        <end position="420"/>
    </location>
</feature>
<evidence type="ECO:0000313" key="8">
    <source>
        <dbReference type="Proteomes" id="UP000588068"/>
    </source>
</evidence>
<evidence type="ECO:0000259" key="6">
    <source>
        <dbReference type="Pfam" id="PF01266"/>
    </source>
</evidence>
<dbReference type="SUPFAM" id="SSF54373">
    <property type="entry name" value="FAD-linked reductases, C-terminal domain"/>
    <property type="match status" value="1"/>
</dbReference>
<accession>A0A841HKF9</accession>
<evidence type="ECO:0000313" key="7">
    <source>
        <dbReference type="EMBL" id="MBB6093691.1"/>
    </source>
</evidence>
<dbReference type="EMBL" id="JACHHZ010000003">
    <property type="protein sequence ID" value="MBB6093691.1"/>
    <property type="molecule type" value="Genomic_DNA"/>
</dbReference>
<dbReference type="GO" id="GO:0050660">
    <property type="term" value="F:flavin adenine dinucleotide binding"/>
    <property type="evidence" value="ECO:0007669"/>
    <property type="project" value="InterPro"/>
</dbReference>
<evidence type="ECO:0000256" key="2">
    <source>
        <dbReference type="ARBA" id="ARBA00022630"/>
    </source>
</evidence>
<comment type="cofactor">
    <cofactor evidence="1">
        <name>FAD</name>
        <dbReference type="ChEBI" id="CHEBI:57692"/>
    </cofactor>
</comment>
<comment type="caution">
    <text evidence="7">The sequence shown here is derived from an EMBL/GenBank/DDBJ whole genome shotgun (WGS) entry which is preliminary data.</text>
</comment>
<dbReference type="Pfam" id="PF01266">
    <property type="entry name" value="DAO"/>
    <property type="match status" value="1"/>
</dbReference>
<dbReference type="InterPro" id="IPR006076">
    <property type="entry name" value="FAD-dep_OxRdtase"/>
</dbReference>
<dbReference type="AlphaFoldDB" id="A0A841HKF9"/>
<dbReference type="InterPro" id="IPR036188">
    <property type="entry name" value="FAD/NAD-bd_sf"/>
</dbReference>
<dbReference type="RefSeq" id="WP_184332329.1">
    <property type="nucleotide sequence ID" value="NZ_JACHHZ010000003.1"/>
</dbReference>
<reference evidence="7 8" key="1">
    <citation type="submission" date="2020-08" db="EMBL/GenBank/DDBJ databases">
        <title>Genomic Encyclopedia of Type Strains, Phase IV (KMG-IV): sequencing the most valuable type-strain genomes for metagenomic binning, comparative biology and taxonomic classification.</title>
        <authorList>
            <person name="Goeker M."/>
        </authorList>
    </citation>
    <scope>NUCLEOTIDE SEQUENCE [LARGE SCALE GENOMIC DNA]</scope>
    <source>
        <strain evidence="7 8">DSM 26723</strain>
    </source>
</reference>
<dbReference type="Gene3D" id="3.30.9.10">
    <property type="entry name" value="D-Amino Acid Oxidase, subunit A, domain 2"/>
    <property type="match status" value="1"/>
</dbReference>
<feature type="signal peptide" evidence="5">
    <location>
        <begin position="1"/>
        <end position="19"/>
    </location>
</feature>
<proteinExistence type="predicted"/>
<dbReference type="PANTHER" id="PTHR10961:SF46">
    <property type="entry name" value="PEROXISOMAL SARCOSINE OXIDASE"/>
    <property type="match status" value="1"/>
</dbReference>
<keyword evidence="8" id="KW-1185">Reference proteome</keyword>
<dbReference type="Proteomes" id="UP000588068">
    <property type="component" value="Unassembled WGS sequence"/>
</dbReference>
<dbReference type="SUPFAM" id="SSF51905">
    <property type="entry name" value="FAD/NAD(P)-binding domain"/>
    <property type="match status" value="1"/>
</dbReference>
<dbReference type="PROSITE" id="PS51318">
    <property type="entry name" value="TAT"/>
    <property type="match status" value="1"/>
</dbReference>
<organism evidence="7 8">
    <name type="scientific">Povalibacter uvarum</name>
    <dbReference type="NCBI Taxonomy" id="732238"/>
    <lineage>
        <taxon>Bacteria</taxon>
        <taxon>Pseudomonadati</taxon>
        <taxon>Pseudomonadota</taxon>
        <taxon>Gammaproteobacteria</taxon>
        <taxon>Steroidobacterales</taxon>
        <taxon>Steroidobacteraceae</taxon>
        <taxon>Povalibacter</taxon>
    </lineage>
</organism>
<evidence type="ECO:0000256" key="3">
    <source>
        <dbReference type="ARBA" id="ARBA00022827"/>
    </source>
</evidence>
<protein>
    <submittedName>
        <fullName evidence="7">Glycine/D-amino acid oxidase-like deaminating enzyme</fullName>
    </submittedName>
</protein>
<dbReference type="Gene3D" id="3.50.50.60">
    <property type="entry name" value="FAD/NAD(P)-binding domain"/>
    <property type="match status" value="1"/>
</dbReference>
<dbReference type="InterPro" id="IPR006311">
    <property type="entry name" value="TAT_signal"/>
</dbReference>
<evidence type="ECO:0000256" key="5">
    <source>
        <dbReference type="SAM" id="SignalP"/>
    </source>
</evidence>
<feature type="domain" description="FAD dependent oxidoreductase" evidence="6">
    <location>
        <begin position="41"/>
        <end position="392"/>
    </location>
</feature>